<protein>
    <recommendedName>
        <fullName evidence="3">DUF2521 family protein</fullName>
    </recommendedName>
</protein>
<dbReference type="HOGENOM" id="CLU_1811843_0_0_9"/>
<organism evidence="1 2">
    <name type="scientific">Shouchella lehensis G1</name>
    <dbReference type="NCBI Taxonomy" id="1246626"/>
    <lineage>
        <taxon>Bacteria</taxon>
        <taxon>Bacillati</taxon>
        <taxon>Bacillota</taxon>
        <taxon>Bacilli</taxon>
        <taxon>Bacillales</taxon>
        <taxon>Bacillaceae</taxon>
        <taxon>Shouchella</taxon>
    </lineage>
</organism>
<dbReference type="EMBL" id="CP003923">
    <property type="protein sequence ID" value="AIC92693.1"/>
    <property type="molecule type" value="Genomic_DNA"/>
</dbReference>
<dbReference type="InterPro" id="IPR019667">
    <property type="entry name" value="Uncharacterised_YbaK"/>
</dbReference>
<dbReference type="eggNOG" id="ENOG5032QTK">
    <property type="taxonomic scope" value="Bacteria"/>
</dbReference>
<dbReference type="RefSeq" id="WP_038475844.1">
    <property type="nucleotide sequence ID" value="NZ_CP003923.1"/>
</dbReference>
<dbReference type="Pfam" id="PF10730">
    <property type="entry name" value="DUF2521"/>
    <property type="match status" value="1"/>
</dbReference>
<proteinExistence type="predicted"/>
<gene>
    <name evidence="1" type="ORF">BleG1_0073</name>
</gene>
<dbReference type="PATRIC" id="fig|1246626.3.peg.70"/>
<dbReference type="OrthoDB" id="2915109at2"/>
<evidence type="ECO:0000313" key="2">
    <source>
        <dbReference type="Proteomes" id="UP000027142"/>
    </source>
</evidence>
<dbReference type="KEGG" id="ble:BleG1_0073"/>
<dbReference type="Proteomes" id="UP000027142">
    <property type="component" value="Chromosome"/>
</dbReference>
<sequence length="143" mass="16693">MSQVVSIADKRREKKWDFERKMLRKIDIRKMEKNIQEWIKPIMPFHLQAYPFLIDQCMDVVIDAFLLGTEYGKYGFKGEPLHQSKGRCFDVLAHLSHDLAATLSGWGNKGIEESTVIATDMLIGSWWEKGFNESYKAHKMRLV</sequence>
<name>A0A060LWL8_9BACI</name>
<evidence type="ECO:0000313" key="1">
    <source>
        <dbReference type="EMBL" id="AIC92693.1"/>
    </source>
</evidence>
<reference evidence="1 2" key="1">
    <citation type="journal article" date="2014" name="Gene">
        <title>A comparative genomic analysis of the alkalitolerant soil bacterium Bacillus lehensis G1.</title>
        <authorList>
            <person name="Noor Y.M."/>
            <person name="Samsulrizal N.H."/>
            <person name="Jema'on N.A."/>
            <person name="Low K.O."/>
            <person name="Ramli A.N."/>
            <person name="Alias N.I."/>
            <person name="Damis S.I."/>
            <person name="Fuzi S.F."/>
            <person name="Isa M.N."/>
            <person name="Murad A.M."/>
            <person name="Raih M.F."/>
            <person name="Bakar F.D."/>
            <person name="Najimudin N."/>
            <person name="Mahadi N.M."/>
            <person name="Illias R.M."/>
        </authorList>
    </citation>
    <scope>NUCLEOTIDE SEQUENCE [LARGE SCALE GENOMIC DNA]</scope>
    <source>
        <strain evidence="1 2">G1</strain>
    </source>
</reference>
<dbReference type="AlphaFoldDB" id="A0A060LWL8"/>
<dbReference type="STRING" id="1246626.BleG1_0073"/>
<evidence type="ECO:0008006" key="3">
    <source>
        <dbReference type="Google" id="ProtNLM"/>
    </source>
</evidence>
<keyword evidence="2" id="KW-1185">Reference proteome</keyword>
<accession>A0A060LWL8</accession>